<accession>A0A418QPV7</accession>
<dbReference type="PANTHER" id="PTHR43872">
    <property type="entry name" value="MONOOXYGENASE, PUTATIVE (AFU_ORTHOLOGUE AFUA_8G02570)-RELATED"/>
    <property type="match status" value="1"/>
</dbReference>
<keyword evidence="10" id="KW-1185">Reference proteome</keyword>
<keyword evidence="4" id="KW-0274">FAD</keyword>
<dbReference type="InterPro" id="IPR020946">
    <property type="entry name" value="Flavin_mOase-like"/>
</dbReference>
<feature type="region of interest" description="Disordered" evidence="8">
    <location>
        <begin position="485"/>
        <end position="505"/>
    </location>
</feature>
<comment type="caution">
    <text evidence="9">The sequence shown here is derived from an EMBL/GenBank/DDBJ whole genome shotgun (WGS) entry which is preliminary data.</text>
</comment>
<evidence type="ECO:0000256" key="6">
    <source>
        <dbReference type="ARBA" id="ARBA00023002"/>
    </source>
</evidence>
<dbReference type="Pfam" id="PF00743">
    <property type="entry name" value="FMO-like"/>
    <property type="match status" value="1"/>
</dbReference>
<evidence type="ECO:0000256" key="7">
    <source>
        <dbReference type="ARBA" id="ARBA00023033"/>
    </source>
</evidence>
<comment type="cofactor">
    <cofactor evidence="1">
        <name>FAD</name>
        <dbReference type="ChEBI" id="CHEBI:57692"/>
    </cofactor>
</comment>
<evidence type="ECO:0000256" key="2">
    <source>
        <dbReference type="ARBA" id="ARBA00010139"/>
    </source>
</evidence>
<protein>
    <submittedName>
        <fullName evidence="9">NAD(P)/FAD-dependent oxidoreductase</fullName>
    </submittedName>
</protein>
<evidence type="ECO:0000313" key="9">
    <source>
        <dbReference type="EMBL" id="RIY07233.1"/>
    </source>
</evidence>
<gene>
    <name evidence="9" type="ORF">D0T11_16970</name>
</gene>
<dbReference type="PANTHER" id="PTHR43872:SF1">
    <property type="entry name" value="MONOOXYGENASE, PUTATIVE (AFU_ORTHOLOGUE AFUA_8G02570)-RELATED"/>
    <property type="match status" value="1"/>
</dbReference>
<name>A0A418QPV7_9BACT</name>
<dbReference type="FunFam" id="3.50.50.60:FF:000228">
    <property type="entry name" value="FAD-containing monooxygenase EthA"/>
    <property type="match status" value="1"/>
</dbReference>
<evidence type="ECO:0000256" key="8">
    <source>
        <dbReference type="SAM" id="MobiDB-lite"/>
    </source>
</evidence>
<organism evidence="9 10">
    <name type="scientific">Hymenobacter rubripertinctus</name>
    <dbReference type="NCBI Taxonomy" id="2029981"/>
    <lineage>
        <taxon>Bacteria</taxon>
        <taxon>Pseudomonadati</taxon>
        <taxon>Bacteroidota</taxon>
        <taxon>Cytophagia</taxon>
        <taxon>Cytophagales</taxon>
        <taxon>Hymenobacteraceae</taxon>
        <taxon>Hymenobacter</taxon>
    </lineage>
</organism>
<evidence type="ECO:0000313" key="10">
    <source>
        <dbReference type="Proteomes" id="UP000284250"/>
    </source>
</evidence>
<dbReference type="RefSeq" id="WP_119657001.1">
    <property type="nucleotide sequence ID" value="NZ_JBHUOI010000012.1"/>
</dbReference>
<dbReference type="SUPFAM" id="SSF51905">
    <property type="entry name" value="FAD/NAD(P)-binding domain"/>
    <property type="match status" value="1"/>
</dbReference>
<dbReference type="OrthoDB" id="9778740at2"/>
<dbReference type="GO" id="GO:0050661">
    <property type="term" value="F:NADP binding"/>
    <property type="evidence" value="ECO:0007669"/>
    <property type="project" value="InterPro"/>
</dbReference>
<keyword evidence="3" id="KW-0285">Flavoprotein</keyword>
<keyword evidence="5" id="KW-0521">NADP</keyword>
<dbReference type="Proteomes" id="UP000284250">
    <property type="component" value="Unassembled WGS sequence"/>
</dbReference>
<keyword evidence="6" id="KW-0560">Oxidoreductase</keyword>
<dbReference type="EMBL" id="QYCN01000031">
    <property type="protein sequence ID" value="RIY07233.1"/>
    <property type="molecule type" value="Genomic_DNA"/>
</dbReference>
<reference evidence="9 10" key="1">
    <citation type="submission" date="2019-01" db="EMBL/GenBank/DDBJ databases">
        <title>Hymenobacter humicola sp. nov., isolated from soils in Antarctica.</title>
        <authorList>
            <person name="Sedlacek I."/>
            <person name="Holochova P."/>
            <person name="Kralova S."/>
            <person name="Pantucek R."/>
            <person name="Stankova E."/>
            <person name="Vrbovska V."/>
            <person name="Kristofova L."/>
            <person name="Svec P."/>
            <person name="Busse H.-J."/>
        </authorList>
    </citation>
    <scope>NUCLEOTIDE SEQUENCE [LARGE SCALE GENOMIC DNA]</scope>
    <source>
        <strain evidence="9 10">CCM 8852</strain>
    </source>
</reference>
<evidence type="ECO:0000256" key="5">
    <source>
        <dbReference type="ARBA" id="ARBA00022857"/>
    </source>
</evidence>
<comment type="similarity">
    <text evidence="2">Belongs to the FAD-binding monooxygenase family.</text>
</comment>
<sequence>MQTETDVLDVLIVGAGLSGIGAAHVLQRRCPGKSYLILEARAAIGGTWDLFRYPGVRSDSDMHTLGYSFKPWTNPKAIADGPAILDYIRETAHEGGITQHIRFGHKVVSAAWSSQEACWTVEAEQADGGLGVTLKARFLYACSGYYNYEEAHRPTFAGEADFQGRIVQPQFWPEGLNYDNQRVVVLGSGATAVTLVPALAKAAAHVTMLQRSPSFIVSQPSADKIANWLHRHLPNSLAHRLTRWKNVLVQIGLYTLARRRPAQAKRQLVGLAKRQLGPDYDVNTHFTPRYNPWDQRVCLVPDGDLFRALRKGQAEVVTDEIDHFTPTGLRLKSGRELPADLVVLATGLKIKILGGITLTIDGQPRHPADTISYRGMMLSDVPNLIMAFGYTNASWTLKVDLTANYFCRLLRYMDRRHLAIAVPHGGDNLHPQPLLDFTSGYVQRATAELPKQGSRRPWFVHQNYLKDLLNIRYTRINDGTLQLGPAGVMPGAPQPAGRELATSAS</sequence>
<dbReference type="GO" id="GO:0050660">
    <property type="term" value="F:flavin adenine dinucleotide binding"/>
    <property type="evidence" value="ECO:0007669"/>
    <property type="project" value="InterPro"/>
</dbReference>
<evidence type="ECO:0000256" key="3">
    <source>
        <dbReference type="ARBA" id="ARBA00022630"/>
    </source>
</evidence>
<dbReference type="Pfam" id="PF13450">
    <property type="entry name" value="NAD_binding_8"/>
    <property type="match status" value="1"/>
</dbReference>
<dbReference type="Gene3D" id="3.50.50.60">
    <property type="entry name" value="FAD/NAD(P)-binding domain"/>
    <property type="match status" value="2"/>
</dbReference>
<dbReference type="GO" id="GO:0004499">
    <property type="term" value="F:N,N-dimethylaniline monooxygenase activity"/>
    <property type="evidence" value="ECO:0007669"/>
    <property type="project" value="InterPro"/>
</dbReference>
<dbReference type="AlphaFoldDB" id="A0A418QPV7"/>
<evidence type="ECO:0000256" key="4">
    <source>
        <dbReference type="ARBA" id="ARBA00022827"/>
    </source>
</evidence>
<dbReference type="InterPro" id="IPR051820">
    <property type="entry name" value="FAD-binding_MO"/>
</dbReference>
<proteinExistence type="inferred from homology"/>
<dbReference type="InterPro" id="IPR036188">
    <property type="entry name" value="FAD/NAD-bd_sf"/>
</dbReference>
<evidence type="ECO:0000256" key="1">
    <source>
        <dbReference type="ARBA" id="ARBA00001974"/>
    </source>
</evidence>
<keyword evidence="7" id="KW-0503">Monooxygenase</keyword>